<protein>
    <submittedName>
        <fullName evidence="2">Questin oxidase family protein</fullName>
    </submittedName>
</protein>
<accession>A0ABV3CNB6</accession>
<evidence type="ECO:0000256" key="1">
    <source>
        <dbReference type="ARBA" id="ARBA00023002"/>
    </source>
</evidence>
<comment type="caution">
    <text evidence="2">The sequence shown here is derived from an EMBL/GenBank/DDBJ whole genome shotgun (WGS) entry which is preliminary data.</text>
</comment>
<dbReference type="Pfam" id="PF14027">
    <property type="entry name" value="Questin_oxidase"/>
    <property type="match status" value="1"/>
</dbReference>
<evidence type="ECO:0000313" key="3">
    <source>
        <dbReference type="Proteomes" id="UP001551329"/>
    </source>
</evidence>
<gene>
    <name evidence="2" type="ORF">AB0A88_37130</name>
</gene>
<reference evidence="2 3" key="1">
    <citation type="submission" date="2024-06" db="EMBL/GenBank/DDBJ databases">
        <title>The Natural Products Discovery Center: Release of the First 8490 Sequenced Strains for Exploring Actinobacteria Biosynthetic Diversity.</title>
        <authorList>
            <person name="Kalkreuter E."/>
            <person name="Kautsar S.A."/>
            <person name="Yang D."/>
            <person name="Bader C.D."/>
            <person name="Teijaro C.N."/>
            <person name="Fluegel L."/>
            <person name="Davis C.M."/>
            <person name="Simpson J.R."/>
            <person name="Lauterbach L."/>
            <person name="Steele A.D."/>
            <person name="Gui C."/>
            <person name="Meng S."/>
            <person name="Li G."/>
            <person name="Viehrig K."/>
            <person name="Ye F."/>
            <person name="Su P."/>
            <person name="Kiefer A.F."/>
            <person name="Nichols A."/>
            <person name="Cepeda A.J."/>
            <person name="Yan W."/>
            <person name="Fan B."/>
            <person name="Jiang Y."/>
            <person name="Adhikari A."/>
            <person name="Zheng C.-J."/>
            <person name="Schuster L."/>
            <person name="Cowan T.M."/>
            <person name="Smanski M.J."/>
            <person name="Chevrette M.G."/>
            <person name="De Carvalho L.P.S."/>
            <person name="Shen B."/>
        </authorList>
    </citation>
    <scope>NUCLEOTIDE SEQUENCE [LARGE SCALE GENOMIC DNA]</scope>
    <source>
        <strain evidence="2 3">NPDC045974</strain>
    </source>
</reference>
<sequence>MTTYFDAVNEALERLDDLGYERGERGELVNHGPMAAETLAVLGHGDRIGTWVEVYRAKPHHDRPAPSFPLDASEEASWRPALGDFSRAGDWERLFVQELAEAPWREVLVRWWPRLVSGLLAGITHGAIRTAHAVRSLAGTRDPSRAQLTEFARGLAYWAARHRGLPGQADFRGTISLAQAVAELPRERLEDFLHPPKARVASRERLGRIGELPGYTEALRAVALRDPQFLLSEMTAEFAGLYLVHTEIYPIPLLHGVTLPAAVRIVLPHLPVEMHLPTVAFVWQLHVALLLSFTGNRRGEEKAFETAQKTEVPPFAELVARSVEHQDEHVIKFTEACLRENGLRPDPRYAAAAQAAQQRIPVPGLGLIP</sequence>
<name>A0ABV3CNB6_9ACTN</name>
<keyword evidence="1" id="KW-0560">Oxidoreductase</keyword>
<keyword evidence="3" id="KW-1185">Reference proteome</keyword>
<dbReference type="EMBL" id="JBEZAE010000044">
    <property type="protein sequence ID" value="MEU7075708.1"/>
    <property type="molecule type" value="Genomic_DNA"/>
</dbReference>
<organism evidence="2 3">
    <name type="scientific">Streptomyces narbonensis</name>
    <dbReference type="NCBI Taxonomy" id="67333"/>
    <lineage>
        <taxon>Bacteria</taxon>
        <taxon>Bacillati</taxon>
        <taxon>Actinomycetota</taxon>
        <taxon>Actinomycetes</taxon>
        <taxon>Kitasatosporales</taxon>
        <taxon>Streptomycetaceae</taxon>
        <taxon>Streptomyces</taxon>
    </lineage>
</organism>
<proteinExistence type="predicted"/>
<evidence type="ECO:0000313" key="2">
    <source>
        <dbReference type="EMBL" id="MEU7075708.1"/>
    </source>
</evidence>
<dbReference type="InterPro" id="IPR025337">
    <property type="entry name" value="Questin_oxidase-like"/>
</dbReference>
<dbReference type="RefSeq" id="WP_358478578.1">
    <property type="nucleotide sequence ID" value="NZ_JBEZAE010000044.1"/>
</dbReference>
<dbReference type="Proteomes" id="UP001551329">
    <property type="component" value="Unassembled WGS sequence"/>
</dbReference>